<dbReference type="EMBL" id="JAHEWX010000005">
    <property type="protein sequence ID" value="MBT1541418.1"/>
    <property type="molecule type" value="Genomic_DNA"/>
</dbReference>
<reference evidence="1" key="1">
    <citation type="submission" date="2021-05" db="EMBL/GenBank/DDBJ databases">
        <title>Whole genome sequence of Curtobacterium flaccumfaciens pv. flaccumfaciens strain CFBP 3417.</title>
        <authorList>
            <person name="Osdaghi E."/>
            <person name="Taghouti G."/>
            <person name="Portier P."/>
            <person name="Fazliarab A."/>
            <person name="Taghavi S.M."/>
            <person name="Briand M."/>
            <person name="Le-Saux M."/>
            <person name="Jacques M.-A."/>
        </authorList>
    </citation>
    <scope>NUCLEOTIDE SEQUENCE</scope>
    <source>
        <strain evidence="1">CFBP 3417</strain>
    </source>
</reference>
<protein>
    <submittedName>
        <fullName evidence="1">FHA domain-containing protein</fullName>
    </submittedName>
</protein>
<name>A0A9Q2ZNW3_9MICO</name>
<dbReference type="Proteomes" id="UP000709437">
    <property type="component" value="Unassembled WGS sequence"/>
</dbReference>
<dbReference type="InterPro" id="IPR008984">
    <property type="entry name" value="SMAD_FHA_dom_sf"/>
</dbReference>
<comment type="caution">
    <text evidence="1">The sequence shown here is derived from an EMBL/GenBank/DDBJ whole genome shotgun (WGS) entry which is preliminary data.</text>
</comment>
<sequence length="203" mass="21377">MRLWPFRKKRKVVEPVVERVGERDLAQMAQRGELARSVVTPPLAPRASADRVRATVAQMPGRPLGSSGGSTARPDAAPARQAAAAVLVLDGAQRVTVSGGGLIGRDPASSHPDDGYAHMIALEDPERLLSRTHLEFGFGAEGSLWVLDTASANGVELQRPGFPPAMLVPSQRTTVRPGDTVVFGGHSLRAEPAVGLVSETPLG</sequence>
<dbReference type="RefSeq" id="WP_056071944.1">
    <property type="nucleotide sequence ID" value="NZ_JAHEWX010000005.1"/>
</dbReference>
<proteinExistence type="predicted"/>
<gene>
    <name evidence="1" type="ORF">KK103_06550</name>
</gene>
<organism evidence="1 2">
    <name type="scientific">Curtobacterium flaccumfaciens pv. flaccumfaciens</name>
    <dbReference type="NCBI Taxonomy" id="138532"/>
    <lineage>
        <taxon>Bacteria</taxon>
        <taxon>Bacillati</taxon>
        <taxon>Actinomycetota</taxon>
        <taxon>Actinomycetes</taxon>
        <taxon>Micrococcales</taxon>
        <taxon>Microbacteriaceae</taxon>
        <taxon>Curtobacterium</taxon>
    </lineage>
</organism>
<dbReference type="GeneID" id="99624891"/>
<accession>A0A9Q2ZNW3</accession>
<dbReference type="Gene3D" id="2.60.200.20">
    <property type="match status" value="1"/>
</dbReference>
<evidence type="ECO:0000313" key="2">
    <source>
        <dbReference type="Proteomes" id="UP000709437"/>
    </source>
</evidence>
<dbReference type="SUPFAM" id="SSF49879">
    <property type="entry name" value="SMAD/FHA domain"/>
    <property type="match status" value="1"/>
</dbReference>
<dbReference type="AlphaFoldDB" id="A0A9Q2ZNW3"/>
<dbReference type="CDD" id="cd00060">
    <property type="entry name" value="FHA"/>
    <property type="match status" value="1"/>
</dbReference>
<evidence type="ECO:0000313" key="1">
    <source>
        <dbReference type="EMBL" id="MBT1541418.1"/>
    </source>
</evidence>